<proteinExistence type="inferred from homology"/>
<reference evidence="6" key="1">
    <citation type="journal article" date="2010" name="J. Am. Chem. Soc.">
        <title>Tailoring enzyme-rich environmental DNA clones: a source of enzymes for generating libraries of unnatural natural products.</title>
        <authorList>
            <person name="Banik J.J."/>
            <person name="Craig J.W."/>
            <person name="Calle P.Y."/>
            <person name="Brady S.F."/>
        </authorList>
    </citation>
    <scope>NUCLEOTIDE SEQUENCE</scope>
</reference>
<dbReference type="GO" id="GO:0051287">
    <property type="term" value="F:NAD binding"/>
    <property type="evidence" value="ECO:0007669"/>
    <property type="project" value="InterPro"/>
</dbReference>
<dbReference type="AlphaFoldDB" id="E9L1K0"/>
<name>E9L1K0_9ZZZZ</name>
<dbReference type="CDD" id="cd12185">
    <property type="entry name" value="HGDH_LDH_like"/>
    <property type="match status" value="1"/>
</dbReference>
<dbReference type="SUPFAM" id="SSF51735">
    <property type="entry name" value="NAD(P)-binding Rossmann-fold domains"/>
    <property type="match status" value="1"/>
</dbReference>
<evidence type="ECO:0000256" key="2">
    <source>
        <dbReference type="ARBA" id="ARBA00023002"/>
    </source>
</evidence>
<dbReference type="Pfam" id="PF02826">
    <property type="entry name" value="2-Hacid_dh_C"/>
    <property type="match status" value="1"/>
</dbReference>
<feature type="domain" description="D-isomer specific 2-hydroxyacid dehydrogenase catalytic" evidence="4">
    <location>
        <begin position="58"/>
        <end position="346"/>
    </location>
</feature>
<dbReference type="InterPro" id="IPR058205">
    <property type="entry name" value="D-LDH-like"/>
</dbReference>
<dbReference type="InterPro" id="IPR029752">
    <property type="entry name" value="D-isomer_DH_CS1"/>
</dbReference>
<dbReference type="GO" id="GO:0008720">
    <property type="term" value="F:D-lactate dehydrogenase (NAD+) activity"/>
    <property type="evidence" value="ECO:0007669"/>
    <property type="project" value="TreeGrafter"/>
</dbReference>
<dbReference type="PROSITE" id="PS00671">
    <property type="entry name" value="D_2_HYDROXYACID_DH_3"/>
    <property type="match status" value="1"/>
</dbReference>
<feature type="domain" description="D-isomer specific 2-hydroxyacid dehydrogenase NAD-binding" evidence="5">
    <location>
        <begin position="139"/>
        <end position="321"/>
    </location>
</feature>
<evidence type="ECO:0000259" key="4">
    <source>
        <dbReference type="Pfam" id="PF00389"/>
    </source>
</evidence>
<dbReference type="PROSITE" id="PS00670">
    <property type="entry name" value="D_2_HYDROXYACID_DH_2"/>
    <property type="match status" value="1"/>
</dbReference>
<dbReference type="InterPro" id="IPR058206">
    <property type="entry name" value="VanH"/>
</dbReference>
<evidence type="ECO:0000256" key="3">
    <source>
        <dbReference type="ARBA" id="ARBA00023027"/>
    </source>
</evidence>
<dbReference type="InterPro" id="IPR029753">
    <property type="entry name" value="D-isomer_DH_CS"/>
</dbReference>
<evidence type="ECO:0000256" key="1">
    <source>
        <dbReference type="ARBA" id="ARBA00005854"/>
    </source>
</evidence>
<accession>E9L1K0</accession>
<keyword evidence="3" id="KW-0520">NAD</keyword>
<organism evidence="6">
    <name type="scientific">uncultured organism CA878</name>
    <dbReference type="NCBI Taxonomy" id="941421"/>
    <lineage>
        <taxon>unclassified sequences</taxon>
        <taxon>environmental samples</taxon>
    </lineage>
</organism>
<dbReference type="EMBL" id="HM486075">
    <property type="protein sequence ID" value="ADU56079.1"/>
    <property type="molecule type" value="Genomic_DNA"/>
</dbReference>
<dbReference type="InterPro" id="IPR006139">
    <property type="entry name" value="D-isomer_2_OHA_DH_cat_dom"/>
</dbReference>
<comment type="similarity">
    <text evidence="1">Belongs to the D-isomer specific 2-hydroxyacid dehydrogenase family.</text>
</comment>
<dbReference type="SUPFAM" id="SSF52283">
    <property type="entry name" value="Formate/glycerate dehydrogenase catalytic domain-like"/>
    <property type="match status" value="1"/>
</dbReference>
<evidence type="ECO:0000313" key="6">
    <source>
        <dbReference type="EMBL" id="ADU56079.1"/>
    </source>
</evidence>
<gene>
    <name evidence="6" type="ORF">CA878-1</name>
</gene>
<sequence length="349" mass="37953">MEAMARSEPARTAARRTRSLASAPSSAALATGITIYGCGPDEAVLFRELAPRFGVVPTITDAPVSEANIELAFGNRCISIGHKAQITNPVLLALGRAGVTYISTRSIGFNHIDVDYAESVGIAVGNVAYSPDSVADYTLMLMLMLMRDAKSILRRVEAHDYRLNGVRGKELRDLTVGVVGTGRIGVAAMDRLRGFGCQVLACDKCPTTSAEYVPLDELLRRSDIVTLHTPLNADTHHLLNRQRIEQMKHDAFVINTGRGGLIDTEALVLALESGRLGGAALDVLEEEEGIFYTDCSNKIIKNKLLLRLQKLPNVLISPHTAYYTDHALRDTVENSIINCLNFESGKQYG</sequence>
<evidence type="ECO:0000259" key="5">
    <source>
        <dbReference type="Pfam" id="PF02826"/>
    </source>
</evidence>
<dbReference type="PANTHER" id="PTHR43026:SF1">
    <property type="entry name" value="2-HYDROXYACID DEHYDROGENASE HOMOLOG 1-RELATED"/>
    <property type="match status" value="1"/>
</dbReference>
<dbReference type="Gene3D" id="3.40.50.720">
    <property type="entry name" value="NAD(P)-binding Rossmann-like Domain"/>
    <property type="match status" value="2"/>
</dbReference>
<dbReference type="NCBIfam" id="NF000492">
    <property type="entry name" value="vanH_gen"/>
    <property type="match status" value="1"/>
</dbReference>
<dbReference type="InterPro" id="IPR036291">
    <property type="entry name" value="NAD(P)-bd_dom_sf"/>
</dbReference>
<dbReference type="PROSITE" id="PS00065">
    <property type="entry name" value="D_2_HYDROXYACID_DH_1"/>
    <property type="match status" value="1"/>
</dbReference>
<protein>
    <submittedName>
        <fullName evidence="6">Uncharacterized protein</fullName>
    </submittedName>
</protein>
<dbReference type="InterPro" id="IPR006140">
    <property type="entry name" value="D-isomer_DH_NAD-bd"/>
</dbReference>
<dbReference type="PANTHER" id="PTHR43026">
    <property type="entry name" value="2-HYDROXYACID DEHYDROGENASE HOMOLOG 1-RELATED"/>
    <property type="match status" value="1"/>
</dbReference>
<keyword evidence="2" id="KW-0560">Oxidoreductase</keyword>
<dbReference type="Pfam" id="PF00389">
    <property type="entry name" value="2-Hacid_dh"/>
    <property type="match status" value="1"/>
</dbReference>